<sequence length="133" mass="15859">MPPYIADHPFPPLVVQAYVIDMIFTDITLHRVVYNSKELGIDEDTLQRLLSTVKEFQKKRMQIYIKLAEIVAKYHKSLIEGEIEETLNIKNKIVELIDEYIKLVIDTNFIIRNTLKDKWNKIKDDYMKEKKKF</sequence>
<dbReference type="EMBL" id="AP026830">
    <property type="protein sequence ID" value="BDR91907.1"/>
    <property type="molecule type" value="Genomic_DNA"/>
</dbReference>
<evidence type="ECO:0000313" key="1">
    <source>
        <dbReference type="EMBL" id="BDR91907.1"/>
    </source>
</evidence>
<dbReference type="GeneID" id="76206546"/>
<proteinExistence type="predicted"/>
<evidence type="ECO:0000313" key="2">
    <source>
        <dbReference type="Proteomes" id="UP001060771"/>
    </source>
</evidence>
<protein>
    <submittedName>
        <fullName evidence="1">Uncharacterized protein</fullName>
    </submittedName>
</protein>
<keyword evidence="2" id="KW-1185">Reference proteome</keyword>
<reference evidence="2" key="1">
    <citation type="submission" date="2022-09" db="EMBL/GenBank/DDBJ databases">
        <title>Complete genome sequence of Vulcanisaeta souniana.</title>
        <authorList>
            <person name="Kato S."/>
            <person name="Itoh T."/>
            <person name="Ohkuma M."/>
        </authorList>
    </citation>
    <scope>NUCLEOTIDE SEQUENCE [LARGE SCALE GENOMIC DNA]</scope>
    <source>
        <strain evidence="2">JCM 11219</strain>
    </source>
</reference>
<organism evidence="1 2">
    <name type="scientific">Vulcanisaeta souniana JCM 11219</name>
    <dbReference type="NCBI Taxonomy" id="1293586"/>
    <lineage>
        <taxon>Archaea</taxon>
        <taxon>Thermoproteota</taxon>
        <taxon>Thermoprotei</taxon>
        <taxon>Thermoproteales</taxon>
        <taxon>Thermoproteaceae</taxon>
        <taxon>Vulcanisaeta</taxon>
    </lineage>
</organism>
<dbReference type="RefSeq" id="WP_188602394.1">
    <property type="nucleotide sequence ID" value="NZ_AP026830.1"/>
</dbReference>
<dbReference type="Proteomes" id="UP001060771">
    <property type="component" value="Chromosome"/>
</dbReference>
<accession>A0ABM8BLM6</accession>
<gene>
    <name evidence="1" type="ORF">Vsou_10000</name>
</gene>
<name>A0ABM8BLM6_9CREN</name>